<organism evidence="2 3">
    <name type="scientific">Micrococcus cohnii</name>
    <dbReference type="NCBI Taxonomy" id="993416"/>
    <lineage>
        <taxon>Bacteria</taxon>
        <taxon>Bacillati</taxon>
        <taxon>Actinomycetota</taxon>
        <taxon>Actinomycetes</taxon>
        <taxon>Micrococcales</taxon>
        <taxon>Micrococcaceae</taxon>
        <taxon>Micrococcus</taxon>
    </lineage>
</organism>
<dbReference type="RefSeq" id="WP_184241458.1">
    <property type="nucleotide sequence ID" value="NZ_JACHNA010000001.1"/>
</dbReference>
<evidence type="ECO:0000313" key="2">
    <source>
        <dbReference type="EMBL" id="MBB4735810.1"/>
    </source>
</evidence>
<reference evidence="2 3" key="1">
    <citation type="submission" date="2020-08" db="EMBL/GenBank/DDBJ databases">
        <title>Sequencing the genomes of 1000 actinobacteria strains.</title>
        <authorList>
            <person name="Klenk H.-P."/>
        </authorList>
    </citation>
    <scope>NUCLEOTIDE SEQUENCE [LARGE SCALE GENOMIC DNA]</scope>
    <source>
        <strain evidence="2 3">DSM 23974</strain>
    </source>
</reference>
<dbReference type="PROSITE" id="PS51819">
    <property type="entry name" value="VOC"/>
    <property type="match status" value="1"/>
</dbReference>
<comment type="caution">
    <text evidence="2">The sequence shown here is derived from an EMBL/GenBank/DDBJ whole genome shotgun (WGS) entry which is preliminary data.</text>
</comment>
<evidence type="ECO:0000313" key="3">
    <source>
        <dbReference type="Proteomes" id="UP000540191"/>
    </source>
</evidence>
<dbReference type="Pfam" id="PF00903">
    <property type="entry name" value="Glyoxalase"/>
    <property type="match status" value="1"/>
</dbReference>
<proteinExistence type="predicted"/>
<evidence type="ECO:0000259" key="1">
    <source>
        <dbReference type="PROSITE" id="PS51819"/>
    </source>
</evidence>
<protein>
    <recommendedName>
        <fullName evidence="1">VOC domain-containing protein</fullName>
    </recommendedName>
</protein>
<feature type="domain" description="VOC" evidence="1">
    <location>
        <begin position="16"/>
        <end position="130"/>
    </location>
</feature>
<dbReference type="Gene3D" id="3.10.180.10">
    <property type="entry name" value="2,3-Dihydroxybiphenyl 1,2-Dioxygenase, domain 1"/>
    <property type="match status" value="1"/>
</dbReference>
<dbReference type="InterPro" id="IPR029068">
    <property type="entry name" value="Glyas_Bleomycin-R_OHBP_Dase"/>
</dbReference>
<keyword evidence="3" id="KW-1185">Reference proteome</keyword>
<dbReference type="Proteomes" id="UP000540191">
    <property type="component" value="Unassembled WGS sequence"/>
</dbReference>
<gene>
    <name evidence="2" type="ORF">HDA30_001318</name>
</gene>
<name>A0A7W7M3M7_9MICC</name>
<accession>A0A7W7M3M7</accession>
<dbReference type="EMBL" id="JACHNA010000001">
    <property type="protein sequence ID" value="MBB4735810.1"/>
    <property type="molecule type" value="Genomic_DNA"/>
</dbReference>
<sequence length="166" mass="17664">MTENTMLEIDRSVYLMPMFVTYTVRDLDAAEGLYAAAGFAVLATVPGPDGVPAVVHLRRQRHQDVLLASGEPVTGTTSASFAAGDVDLAAVAEQLRQAGAEVTGPVDTPWFSTDLTFTDRDGNTTTLTAPRQADADAAQEWAAQQIVGVFDRPTRSRDLSQGHADA</sequence>
<dbReference type="SUPFAM" id="SSF54593">
    <property type="entry name" value="Glyoxalase/Bleomycin resistance protein/Dihydroxybiphenyl dioxygenase"/>
    <property type="match status" value="1"/>
</dbReference>
<dbReference type="InterPro" id="IPR004360">
    <property type="entry name" value="Glyas_Fos-R_dOase_dom"/>
</dbReference>
<dbReference type="InterPro" id="IPR037523">
    <property type="entry name" value="VOC_core"/>
</dbReference>
<dbReference type="AlphaFoldDB" id="A0A7W7M3M7"/>